<sequence length="162" mass="18245">MKAAIWADLHLMSTDERPIHTRCLPSWCWFLQAEQNNEDPPRNKDHRGNTFLNRAVTEKLIPVYHRMSSDNLLKRMQHGRTQNVNECLNSVIWSRCPKTVFIGKGRVKAAVGMAVATFNEGPSAISAVMDRVWLDSTLVTLNGIKAEDERRIAKADAAATDS</sequence>
<feature type="non-terminal residue" evidence="1">
    <location>
        <position position="162"/>
    </location>
</feature>
<comment type="caution">
    <text evidence="1">The sequence shown here is derived from an EMBL/GenBank/DDBJ whole genome shotgun (WGS) entry which is preliminary data.</text>
</comment>
<protein>
    <submittedName>
        <fullName evidence="1">Uncharacterized protein</fullName>
    </submittedName>
</protein>
<evidence type="ECO:0000313" key="1">
    <source>
        <dbReference type="EMBL" id="KAJ8416797.1"/>
    </source>
</evidence>
<organism evidence="1 2">
    <name type="scientific">Aldrovandia affinis</name>
    <dbReference type="NCBI Taxonomy" id="143900"/>
    <lineage>
        <taxon>Eukaryota</taxon>
        <taxon>Metazoa</taxon>
        <taxon>Chordata</taxon>
        <taxon>Craniata</taxon>
        <taxon>Vertebrata</taxon>
        <taxon>Euteleostomi</taxon>
        <taxon>Actinopterygii</taxon>
        <taxon>Neopterygii</taxon>
        <taxon>Teleostei</taxon>
        <taxon>Notacanthiformes</taxon>
        <taxon>Halosauridae</taxon>
        <taxon>Aldrovandia</taxon>
    </lineage>
</organism>
<reference evidence="1" key="1">
    <citation type="journal article" date="2023" name="Science">
        <title>Genome structures resolve the early diversification of teleost fishes.</title>
        <authorList>
            <person name="Parey E."/>
            <person name="Louis A."/>
            <person name="Montfort J."/>
            <person name="Bouchez O."/>
            <person name="Roques C."/>
            <person name="Iampietro C."/>
            <person name="Lluch J."/>
            <person name="Castinel A."/>
            <person name="Donnadieu C."/>
            <person name="Desvignes T."/>
            <person name="Floi Bucao C."/>
            <person name="Jouanno E."/>
            <person name="Wen M."/>
            <person name="Mejri S."/>
            <person name="Dirks R."/>
            <person name="Jansen H."/>
            <person name="Henkel C."/>
            <person name="Chen W.J."/>
            <person name="Zahm M."/>
            <person name="Cabau C."/>
            <person name="Klopp C."/>
            <person name="Thompson A.W."/>
            <person name="Robinson-Rechavi M."/>
            <person name="Braasch I."/>
            <person name="Lecointre G."/>
            <person name="Bobe J."/>
            <person name="Postlethwait J.H."/>
            <person name="Berthelot C."/>
            <person name="Roest Crollius H."/>
            <person name="Guiguen Y."/>
        </authorList>
    </citation>
    <scope>NUCLEOTIDE SEQUENCE</scope>
    <source>
        <strain evidence="1">NC1722</strain>
    </source>
</reference>
<dbReference type="EMBL" id="JAINUG010000005">
    <property type="protein sequence ID" value="KAJ8416797.1"/>
    <property type="molecule type" value="Genomic_DNA"/>
</dbReference>
<name>A0AAD7TA44_9TELE</name>
<keyword evidence="2" id="KW-1185">Reference proteome</keyword>
<dbReference type="Proteomes" id="UP001221898">
    <property type="component" value="Unassembled WGS sequence"/>
</dbReference>
<dbReference type="AlphaFoldDB" id="A0AAD7TA44"/>
<proteinExistence type="predicted"/>
<accession>A0AAD7TA44</accession>
<gene>
    <name evidence="1" type="ORF">AAFF_G00326750</name>
</gene>
<evidence type="ECO:0000313" key="2">
    <source>
        <dbReference type="Proteomes" id="UP001221898"/>
    </source>
</evidence>